<feature type="transmembrane region" description="Helical" evidence="1">
    <location>
        <begin position="329"/>
        <end position="348"/>
    </location>
</feature>
<dbReference type="Proteomes" id="UP000192769">
    <property type="component" value="Unassembled WGS sequence"/>
</dbReference>
<dbReference type="GO" id="GO:0016747">
    <property type="term" value="F:acyltransferase activity, transferring groups other than amino-acyl groups"/>
    <property type="evidence" value="ECO:0007669"/>
    <property type="project" value="InterPro"/>
</dbReference>
<keyword evidence="1" id="KW-0812">Transmembrane</keyword>
<proteinExistence type="predicted"/>
<dbReference type="Pfam" id="PF01757">
    <property type="entry name" value="Acyl_transf_3"/>
    <property type="match status" value="1"/>
</dbReference>
<feature type="domain" description="Acyltransferase 3" evidence="2">
    <location>
        <begin position="12"/>
        <end position="345"/>
    </location>
</feature>
<comment type="caution">
    <text evidence="3">The sequence shown here is derived from an EMBL/GenBank/DDBJ whole genome shotgun (WGS) entry which is preliminary data.</text>
</comment>
<feature type="transmembrane region" description="Helical" evidence="1">
    <location>
        <begin position="133"/>
        <end position="155"/>
    </location>
</feature>
<keyword evidence="3" id="KW-0012">Acyltransferase</keyword>
<sequence length="375" mass="42040">MENRAFLSSRNIGLDFLRALLILEGVLYHAARSLPGGNSWYYISGKNEADGFTALIEFMHTFRMEAFFFLSGMFSAMVILRKGSDFFYSNRRKRVLVPLISAFLFIPGLMYLINAEIDGEALTTQGALGAYTSLHHLWFLVSLSAMSFLVPVSFYQRTAAIIRRLPFPLLLAGLVVAANAFFVVKFFVKDFGEWVNLIPVTARFMVFYAAGYALYLNSDQIPQQARNLLVSTKVVAALGVACWLVFYAIFHFNITSSLKYLPVLCASVFSVIFSYWVVFTFEKLRMKENRLVKGVVDSALVIYLMHYPLVITFAWLLDGYLPDSLPVTYVAVVTTLGLICSAALYLIIKQLPLLSMLFGLKPAGAQRVSAVTPRS</sequence>
<keyword evidence="1" id="KW-0472">Membrane</keyword>
<accession>A0A1V9DQG0</accession>
<feature type="transmembrane region" description="Helical" evidence="1">
    <location>
        <begin position="228"/>
        <end position="254"/>
    </location>
</feature>
<evidence type="ECO:0000256" key="1">
    <source>
        <dbReference type="SAM" id="Phobius"/>
    </source>
</evidence>
<dbReference type="InterPro" id="IPR002656">
    <property type="entry name" value="Acyl_transf_3_dom"/>
</dbReference>
<protein>
    <submittedName>
        <fullName evidence="3">Acyltransferase</fullName>
    </submittedName>
</protein>
<feature type="transmembrane region" description="Helical" evidence="1">
    <location>
        <begin position="194"/>
        <end position="216"/>
    </location>
</feature>
<gene>
    <name evidence="3" type="ORF">B2J69_00440</name>
</gene>
<feature type="transmembrane region" description="Helical" evidence="1">
    <location>
        <begin position="300"/>
        <end position="317"/>
    </location>
</feature>
<dbReference type="RefSeq" id="WP_081134721.1">
    <property type="nucleotide sequence ID" value="NZ_MWUE01000003.1"/>
</dbReference>
<evidence type="ECO:0000313" key="4">
    <source>
        <dbReference type="Proteomes" id="UP000192769"/>
    </source>
</evidence>
<feature type="transmembrane region" description="Helical" evidence="1">
    <location>
        <begin position="95"/>
        <end position="113"/>
    </location>
</feature>
<evidence type="ECO:0000313" key="3">
    <source>
        <dbReference type="EMBL" id="OQP36076.1"/>
    </source>
</evidence>
<dbReference type="AlphaFoldDB" id="A0A1V9DQG0"/>
<feature type="transmembrane region" description="Helical" evidence="1">
    <location>
        <begin position="66"/>
        <end position="83"/>
    </location>
</feature>
<keyword evidence="1" id="KW-1133">Transmembrane helix</keyword>
<feature type="transmembrane region" description="Helical" evidence="1">
    <location>
        <begin position="167"/>
        <end position="188"/>
    </location>
</feature>
<feature type="transmembrane region" description="Helical" evidence="1">
    <location>
        <begin position="260"/>
        <end position="279"/>
    </location>
</feature>
<dbReference type="OrthoDB" id="341887at2"/>
<name>A0A1V9DQG0_9GAMM</name>
<dbReference type="PANTHER" id="PTHR36927">
    <property type="entry name" value="BLR4337 PROTEIN"/>
    <property type="match status" value="1"/>
</dbReference>
<keyword evidence="3" id="KW-0808">Transferase</keyword>
<dbReference type="InterPro" id="IPR050623">
    <property type="entry name" value="Glucan_succinyl_AcylTrfase"/>
</dbReference>
<evidence type="ECO:0000259" key="2">
    <source>
        <dbReference type="Pfam" id="PF01757"/>
    </source>
</evidence>
<reference evidence="3 4" key="1">
    <citation type="submission" date="2017-02" db="EMBL/GenBank/DDBJ databases">
        <title>Whole genome shotgun sequence of Pantoea agglomerans strain AS1 isolated from a cycad, Zamia floridana in Central Florida, USA.</title>
        <authorList>
            <person name="Lata P."/>
            <person name="Govindarajan S."/>
            <person name="Qi F."/>
            <person name="Li J.-L."/>
            <person name="Maurya S.K."/>
            <person name="Sahoo M.K."/>
        </authorList>
    </citation>
    <scope>NUCLEOTIDE SEQUENCE [LARGE SCALE GENOMIC DNA]</scope>
    <source>
        <strain evidence="3 4">AS1</strain>
    </source>
</reference>
<keyword evidence="4" id="KW-1185">Reference proteome</keyword>
<dbReference type="PANTHER" id="PTHR36927:SF1">
    <property type="entry name" value="MDO-LIKE PROTEIN"/>
    <property type="match status" value="1"/>
</dbReference>
<dbReference type="EMBL" id="MWUE01000003">
    <property type="protein sequence ID" value="OQP36076.1"/>
    <property type="molecule type" value="Genomic_DNA"/>
</dbReference>
<organism evidence="3 4">
    <name type="scientific">Pantoea latae</name>
    <dbReference type="NCBI Taxonomy" id="1964541"/>
    <lineage>
        <taxon>Bacteria</taxon>
        <taxon>Pseudomonadati</taxon>
        <taxon>Pseudomonadota</taxon>
        <taxon>Gammaproteobacteria</taxon>
        <taxon>Enterobacterales</taxon>
        <taxon>Erwiniaceae</taxon>
        <taxon>Pantoea</taxon>
    </lineage>
</organism>